<evidence type="ECO:0000256" key="17">
    <source>
        <dbReference type="ARBA" id="ARBA00042336"/>
    </source>
</evidence>
<evidence type="ECO:0000256" key="21">
    <source>
        <dbReference type="ARBA" id="ARBA00047959"/>
    </source>
</evidence>
<evidence type="ECO:0000256" key="15">
    <source>
        <dbReference type="ARBA" id="ARBA00039117"/>
    </source>
</evidence>
<reference evidence="34 35" key="1">
    <citation type="submission" date="2021-06" db="EMBL/GenBank/DDBJ databases">
        <authorList>
            <person name="Palmer J.M."/>
        </authorList>
    </citation>
    <scope>NUCLEOTIDE SEQUENCE [LARGE SCALE GENOMIC DNA]</scope>
    <source>
        <strain evidence="34 35">GA_2019</strain>
        <tissue evidence="34">Muscle</tissue>
    </source>
</reference>
<dbReference type="Proteomes" id="UP001476798">
    <property type="component" value="Unassembled WGS sequence"/>
</dbReference>
<evidence type="ECO:0000313" key="35">
    <source>
        <dbReference type="Proteomes" id="UP001476798"/>
    </source>
</evidence>
<dbReference type="Pfam" id="PF00171">
    <property type="entry name" value="Aldedh"/>
    <property type="match status" value="1"/>
</dbReference>
<comment type="subcellular location">
    <subcellularLocation>
        <location evidence="1">Endoplasmic reticulum membrane</location>
        <topology evidence="1">Single-pass membrane protein</topology>
        <orientation evidence="1">Cytoplasmic side</orientation>
    </subcellularLocation>
    <subcellularLocation>
        <location evidence="2">Microsome membrane</location>
    </subcellularLocation>
</comment>
<comment type="catalytic activity">
    <reaction evidence="19">
        <text>heptanal + NAD(+) + H2O = heptanoate + NADH + 2 H(+)</text>
        <dbReference type="Rhea" id="RHEA:44108"/>
        <dbReference type="ChEBI" id="CHEBI:15377"/>
        <dbReference type="ChEBI" id="CHEBI:15378"/>
        <dbReference type="ChEBI" id="CHEBI:32362"/>
        <dbReference type="ChEBI" id="CHEBI:34787"/>
        <dbReference type="ChEBI" id="CHEBI:57540"/>
        <dbReference type="ChEBI" id="CHEBI:57945"/>
    </reaction>
</comment>
<protein>
    <recommendedName>
        <fullName evidence="16">Aldehyde dehydrogenase family 3 member A2</fullName>
        <ecNumber evidence="14">1.2.1.3</ecNumber>
        <ecNumber evidence="15">1.2.1.94</ecNumber>
    </recommendedName>
    <alternativeName>
        <fullName evidence="17">Fatty aldehyde dehydrogenase</fullName>
    </alternativeName>
</protein>
<dbReference type="InterPro" id="IPR016161">
    <property type="entry name" value="Ald_DH/histidinol_DH"/>
</dbReference>
<gene>
    <name evidence="34" type="primary">ALDH3A2</name>
    <name evidence="34" type="ORF">GOODEAATRI_028263</name>
</gene>
<evidence type="ECO:0000256" key="29">
    <source>
        <dbReference type="ARBA" id="ARBA00049148"/>
    </source>
</evidence>
<comment type="catalytic activity">
    <reaction evidence="20">
        <text>(2E,6E)-farnesal + NAD(+) + H2O = (2E,6E)-farnesoate + NADH + 2 H(+)</text>
        <dbReference type="Rhea" id="RHEA:24216"/>
        <dbReference type="ChEBI" id="CHEBI:15377"/>
        <dbReference type="ChEBI" id="CHEBI:15378"/>
        <dbReference type="ChEBI" id="CHEBI:15894"/>
        <dbReference type="ChEBI" id="CHEBI:57540"/>
        <dbReference type="ChEBI" id="CHEBI:57945"/>
        <dbReference type="ChEBI" id="CHEBI:83276"/>
        <dbReference type="EC" id="1.2.1.94"/>
    </reaction>
</comment>
<feature type="active site" evidence="31">
    <location>
        <position position="51"/>
    </location>
</feature>
<keyword evidence="11 32" id="KW-0560">Oxidoreductase</keyword>
<evidence type="ECO:0000256" key="20">
    <source>
        <dbReference type="ARBA" id="ARBA00047920"/>
    </source>
</evidence>
<evidence type="ECO:0000259" key="33">
    <source>
        <dbReference type="Pfam" id="PF00171"/>
    </source>
</evidence>
<evidence type="ECO:0000256" key="18">
    <source>
        <dbReference type="ARBA" id="ARBA00047498"/>
    </source>
</evidence>
<comment type="catalytic activity">
    <reaction evidence="18">
        <text>2,6,10,14-tetramethylpentadecanal + NAD(+) + H2O = 2,6,10,14-tetramethylpentadecanoate + NADH + 2 H(+)</text>
        <dbReference type="Rhea" id="RHEA:44016"/>
        <dbReference type="ChEBI" id="CHEBI:15377"/>
        <dbReference type="ChEBI" id="CHEBI:15378"/>
        <dbReference type="ChEBI" id="CHEBI:49189"/>
        <dbReference type="ChEBI" id="CHEBI:57540"/>
        <dbReference type="ChEBI" id="CHEBI:57945"/>
        <dbReference type="ChEBI" id="CHEBI:77268"/>
    </reaction>
</comment>
<evidence type="ECO:0000256" key="4">
    <source>
        <dbReference type="ARBA" id="ARBA00011738"/>
    </source>
</evidence>
<evidence type="ECO:0000256" key="31">
    <source>
        <dbReference type="PROSITE-ProRule" id="PRU10007"/>
    </source>
</evidence>
<evidence type="ECO:0000256" key="27">
    <source>
        <dbReference type="ARBA" id="ARBA00048895"/>
    </source>
</evidence>
<comment type="catalytic activity">
    <reaction evidence="25">
        <text>octanal + NAD(+) + H2O = octanoate + NADH + 2 H(+)</text>
        <dbReference type="Rhea" id="RHEA:44100"/>
        <dbReference type="ChEBI" id="CHEBI:15377"/>
        <dbReference type="ChEBI" id="CHEBI:15378"/>
        <dbReference type="ChEBI" id="CHEBI:17935"/>
        <dbReference type="ChEBI" id="CHEBI:25646"/>
        <dbReference type="ChEBI" id="CHEBI:57540"/>
        <dbReference type="ChEBI" id="CHEBI:57945"/>
    </reaction>
</comment>
<dbReference type="InterPro" id="IPR016162">
    <property type="entry name" value="Ald_DH_N"/>
</dbReference>
<keyword evidence="8" id="KW-0276">Fatty acid metabolism</keyword>
<dbReference type="InterPro" id="IPR016160">
    <property type="entry name" value="Ald_DH_CS_CYS"/>
</dbReference>
<evidence type="ECO:0000256" key="12">
    <source>
        <dbReference type="ARBA" id="ARBA00023098"/>
    </source>
</evidence>
<evidence type="ECO:0000256" key="13">
    <source>
        <dbReference type="ARBA" id="ARBA00023136"/>
    </source>
</evidence>
<dbReference type="InterPro" id="IPR012394">
    <property type="entry name" value="Aldehyde_DH_NAD(P)"/>
</dbReference>
<dbReference type="PANTHER" id="PTHR43570">
    <property type="entry name" value="ALDEHYDE DEHYDROGENASE"/>
    <property type="match status" value="1"/>
</dbReference>
<dbReference type="PROSITE" id="PS00070">
    <property type="entry name" value="ALDEHYDE_DEHYDR_CYS"/>
    <property type="match status" value="1"/>
</dbReference>
<comment type="catalytic activity">
    <reaction evidence="21">
        <text>tetradecanal + NAD(+) + H2O = tetradecanoate + NADH + 2 H(+)</text>
        <dbReference type="Rhea" id="RHEA:44172"/>
        <dbReference type="ChEBI" id="CHEBI:15377"/>
        <dbReference type="ChEBI" id="CHEBI:15378"/>
        <dbReference type="ChEBI" id="CHEBI:30807"/>
        <dbReference type="ChEBI" id="CHEBI:57540"/>
        <dbReference type="ChEBI" id="CHEBI:57945"/>
        <dbReference type="ChEBI" id="CHEBI:84067"/>
    </reaction>
</comment>
<evidence type="ECO:0000256" key="7">
    <source>
        <dbReference type="ARBA" id="ARBA00022824"/>
    </source>
</evidence>
<dbReference type="SUPFAM" id="SSF53720">
    <property type="entry name" value="ALDH-like"/>
    <property type="match status" value="1"/>
</dbReference>
<keyword evidence="9" id="KW-0492">Microsome</keyword>
<comment type="catalytic activity">
    <reaction evidence="23">
        <text>22-oxodocosanoate + NAD(+) + H2O = docosanedioate + NADH + 2 H(+)</text>
        <dbReference type="Rhea" id="RHEA:39015"/>
        <dbReference type="ChEBI" id="CHEBI:15377"/>
        <dbReference type="ChEBI" id="CHEBI:15378"/>
        <dbReference type="ChEBI" id="CHEBI:57540"/>
        <dbReference type="ChEBI" id="CHEBI:57945"/>
        <dbReference type="ChEBI" id="CHEBI:76298"/>
        <dbReference type="ChEBI" id="CHEBI:76299"/>
    </reaction>
</comment>
<comment type="catalytic activity">
    <reaction evidence="26">
        <text>(2E)-hexadecenal + NAD(+) + H2O = (E)-hexadec-2-enoate + NADH + 2 H(+)</text>
        <dbReference type="Rhea" id="RHEA:36135"/>
        <dbReference type="ChEBI" id="CHEBI:15377"/>
        <dbReference type="ChEBI" id="CHEBI:15378"/>
        <dbReference type="ChEBI" id="CHEBI:17585"/>
        <dbReference type="ChEBI" id="CHEBI:57540"/>
        <dbReference type="ChEBI" id="CHEBI:57945"/>
        <dbReference type="ChEBI" id="CHEBI:72745"/>
    </reaction>
</comment>
<comment type="catalytic activity">
    <reaction evidence="24">
        <text>octadecanal + NAD(+) + H2O = octadecanoate + NADH + 2 H(+)</text>
        <dbReference type="Rhea" id="RHEA:44020"/>
        <dbReference type="ChEBI" id="CHEBI:15377"/>
        <dbReference type="ChEBI" id="CHEBI:15378"/>
        <dbReference type="ChEBI" id="CHEBI:17034"/>
        <dbReference type="ChEBI" id="CHEBI:25629"/>
        <dbReference type="ChEBI" id="CHEBI:57540"/>
        <dbReference type="ChEBI" id="CHEBI:57945"/>
    </reaction>
</comment>
<dbReference type="InterPro" id="IPR015590">
    <property type="entry name" value="Aldehyde_DH_dom"/>
</dbReference>
<accession>A0ABV0NYN5</accession>
<keyword evidence="7" id="KW-0256">Endoplasmic reticulum</keyword>
<evidence type="ECO:0000256" key="6">
    <source>
        <dbReference type="ARBA" id="ARBA00022692"/>
    </source>
</evidence>
<keyword evidence="6" id="KW-0812">Transmembrane</keyword>
<evidence type="ECO:0000256" key="25">
    <source>
        <dbReference type="ARBA" id="ARBA00048806"/>
    </source>
</evidence>
<dbReference type="EC" id="1.2.1.94" evidence="15"/>
<keyword evidence="13" id="KW-0472">Membrane</keyword>
<dbReference type="EC" id="1.2.1.3" evidence="14"/>
<dbReference type="InterPro" id="IPR029510">
    <property type="entry name" value="Ald_DH_CS_GLU"/>
</dbReference>
<feature type="domain" description="Aldehyde dehydrogenase" evidence="33">
    <location>
        <begin position="6"/>
        <end position="224"/>
    </location>
</feature>
<dbReference type="PROSITE" id="PS00687">
    <property type="entry name" value="ALDEHYDE_DEHYDR_GLU"/>
    <property type="match status" value="1"/>
</dbReference>
<comment type="subunit">
    <text evidence="4">Homodimer.</text>
</comment>
<evidence type="ECO:0000256" key="8">
    <source>
        <dbReference type="ARBA" id="ARBA00022832"/>
    </source>
</evidence>
<dbReference type="EMBL" id="JAHRIO010053857">
    <property type="protein sequence ID" value="MEQ2176468.1"/>
    <property type="molecule type" value="Genomic_DNA"/>
</dbReference>
<evidence type="ECO:0000256" key="24">
    <source>
        <dbReference type="ARBA" id="ARBA00048648"/>
    </source>
</evidence>
<keyword evidence="35" id="KW-1185">Reference proteome</keyword>
<comment type="catalytic activity">
    <reaction evidence="22">
        <text>dodecanoate + NADH + 2 H(+) = dodecanal + NAD(+) + H2O</text>
        <dbReference type="Rhea" id="RHEA:44168"/>
        <dbReference type="ChEBI" id="CHEBI:15377"/>
        <dbReference type="ChEBI" id="CHEBI:15378"/>
        <dbReference type="ChEBI" id="CHEBI:18262"/>
        <dbReference type="ChEBI" id="CHEBI:27836"/>
        <dbReference type="ChEBI" id="CHEBI:57540"/>
        <dbReference type="ChEBI" id="CHEBI:57945"/>
    </reaction>
</comment>
<comment type="caution">
    <text evidence="34">The sequence shown here is derived from an EMBL/GenBank/DDBJ whole genome shotgun (WGS) entry which is preliminary data.</text>
</comment>
<sequence length="252" mass="28316">MELYPVVTGGVPETQELLRQRFDHIFYTGNSMVGKVIMEAAAKHLTPVTLELGGKSPCYIDKNCDISIACRSHLHLIRITWGKYTNCGQTCIAPDYILCEPSIQDRVIEEVKKSIKDFYTDNPKTCPDYGRIINQRHFKRIMGLLKDSTVAAGGDNDESNCFIGPIVLRDVKPEAAVMQEEIFGPLLPILPVSGLDEAIKFINKGEKPLALYVFSADEKVYLSITTADLHMCNFLLNLLYSNSKNYLQKAYE</sequence>
<comment type="catalytic activity">
    <reaction evidence="27">
        <text>a fatty aldehyde + NAD(+) + H2O = a fatty acid + NADH + 2 H(+)</text>
        <dbReference type="Rhea" id="RHEA:49832"/>
        <dbReference type="ChEBI" id="CHEBI:15377"/>
        <dbReference type="ChEBI" id="CHEBI:15378"/>
        <dbReference type="ChEBI" id="CHEBI:28868"/>
        <dbReference type="ChEBI" id="CHEBI:35746"/>
        <dbReference type="ChEBI" id="CHEBI:57540"/>
        <dbReference type="ChEBI" id="CHEBI:57945"/>
    </reaction>
</comment>
<evidence type="ECO:0000313" key="34">
    <source>
        <dbReference type="EMBL" id="MEQ2176468.1"/>
    </source>
</evidence>
<evidence type="ECO:0000256" key="19">
    <source>
        <dbReference type="ARBA" id="ARBA00047531"/>
    </source>
</evidence>
<dbReference type="InterPro" id="IPR016163">
    <property type="entry name" value="Ald_DH_C"/>
</dbReference>
<evidence type="ECO:0000256" key="32">
    <source>
        <dbReference type="RuleBase" id="RU003345"/>
    </source>
</evidence>
<comment type="catalytic activity">
    <reaction evidence="29">
        <text>hexadecanoate + NADH + 2 H(+) = hexadecanal + NAD(+) + H2O</text>
        <dbReference type="Rhea" id="RHEA:33739"/>
        <dbReference type="ChEBI" id="CHEBI:7896"/>
        <dbReference type="ChEBI" id="CHEBI:15377"/>
        <dbReference type="ChEBI" id="CHEBI:15378"/>
        <dbReference type="ChEBI" id="CHEBI:17600"/>
        <dbReference type="ChEBI" id="CHEBI:57540"/>
        <dbReference type="ChEBI" id="CHEBI:57945"/>
    </reaction>
</comment>
<dbReference type="Gene3D" id="3.40.309.10">
    <property type="entry name" value="Aldehyde Dehydrogenase, Chain A, domain 2"/>
    <property type="match status" value="1"/>
</dbReference>
<proteinExistence type="inferred from homology"/>
<comment type="catalytic activity">
    <reaction evidence="30">
        <text>an aldehyde + NAD(+) + H2O = a carboxylate + NADH + 2 H(+)</text>
        <dbReference type="Rhea" id="RHEA:16185"/>
        <dbReference type="ChEBI" id="CHEBI:15377"/>
        <dbReference type="ChEBI" id="CHEBI:15378"/>
        <dbReference type="ChEBI" id="CHEBI:17478"/>
        <dbReference type="ChEBI" id="CHEBI:29067"/>
        <dbReference type="ChEBI" id="CHEBI:57540"/>
        <dbReference type="ChEBI" id="CHEBI:57945"/>
        <dbReference type="EC" id="1.2.1.3"/>
    </reaction>
</comment>
<organism evidence="34 35">
    <name type="scientific">Goodea atripinnis</name>
    <dbReference type="NCBI Taxonomy" id="208336"/>
    <lineage>
        <taxon>Eukaryota</taxon>
        <taxon>Metazoa</taxon>
        <taxon>Chordata</taxon>
        <taxon>Craniata</taxon>
        <taxon>Vertebrata</taxon>
        <taxon>Euteleostomi</taxon>
        <taxon>Actinopterygii</taxon>
        <taxon>Neopterygii</taxon>
        <taxon>Teleostei</taxon>
        <taxon>Neoteleostei</taxon>
        <taxon>Acanthomorphata</taxon>
        <taxon>Ovalentaria</taxon>
        <taxon>Atherinomorphae</taxon>
        <taxon>Cyprinodontiformes</taxon>
        <taxon>Goodeidae</taxon>
        <taxon>Goodea</taxon>
    </lineage>
</organism>
<evidence type="ECO:0000256" key="26">
    <source>
        <dbReference type="ARBA" id="ARBA00048826"/>
    </source>
</evidence>
<keyword evidence="10" id="KW-1133">Transmembrane helix</keyword>
<evidence type="ECO:0000256" key="1">
    <source>
        <dbReference type="ARBA" id="ARBA00004131"/>
    </source>
</evidence>
<keyword evidence="12" id="KW-0443">Lipid metabolism</keyword>
<evidence type="ECO:0000256" key="14">
    <source>
        <dbReference type="ARBA" id="ARBA00024226"/>
    </source>
</evidence>
<evidence type="ECO:0000256" key="9">
    <source>
        <dbReference type="ARBA" id="ARBA00022848"/>
    </source>
</evidence>
<dbReference type="Gene3D" id="3.40.605.10">
    <property type="entry name" value="Aldehyde Dehydrogenase, Chain A, domain 1"/>
    <property type="match status" value="1"/>
</dbReference>
<name>A0ABV0NYN5_9TELE</name>
<evidence type="ECO:0000256" key="22">
    <source>
        <dbReference type="ARBA" id="ARBA00048322"/>
    </source>
</evidence>
<evidence type="ECO:0000256" key="30">
    <source>
        <dbReference type="ARBA" id="ARBA00049194"/>
    </source>
</evidence>
<evidence type="ECO:0000256" key="28">
    <source>
        <dbReference type="ARBA" id="ARBA00048972"/>
    </source>
</evidence>
<evidence type="ECO:0000256" key="10">
    <source>
        <dbReference type="ARBA" id="ARBA00022989"/>
    </source>
</evidence>
<evidence type="ECO:0000256" key="5">
    <source>
        <dbReference type="ARBA" id="ARBA00022553"/>
    </source>
</evidence>
<evidence type="ECO:0000256" key="11">
    <source>
        <dbReference type="ARBA" id="ARBA00023002"/>
    </source>
</evidence>
<comment type="similarity">
    <text evidence="3 32">Belongs to the aldehyde dehydrogenase family.</text>
</comment>
<evidence type="ECO:0000256" key="23">
    <source>
        <dbReference type="ARBA" id="ARBA00048607"/>
    </source>
</evidence>
<comment type="catalytic activity">
    <reaction evidence="28">
        <text>decanal + NAD(+) + H2O = decanoate + NADH + 2 H(+)</text>
        <dbReference type="Rhea" id="RHEA:44104"/>
        <dbReference type="ChEBI" id="CHEBI:15377"/>
        <dbReference type="ChEBI" id="CHEBI:15378"/>
        <dbReference type="ChEBI" id="CHEBI:27689"/>
        <dbReference type="ChEBI" id="CHEBI:31457"/>
        <dbReference type="ChEBI" id="CHEBI:57540"/>
        <dbReference type="ChEBI" id="CHEBI:57945"/>
    </reaction>
</comment>
<evidence type="ECO:0000256" key="16">
    <source>
        <dbReference type="ARBA" id="ARBA00039622"/>
    </source>
</evidence>
<evidence type="ECO:0000256" key="3">
    <source>
        <dbReference type="ARBA" id="ARBA00009986"/>
    </source>
</evidence>
<keyword evidence="5" id="KW-0597">Phosphoprotein</keyword>
<evidence type="ECO:0000256" key="2">
    <source>
        <dbReference type="ARBA" id="ARBA00004524"/>
    </source>
</evidence>
<dbReference type="PANTHER" id="PTHR43570:SF9">
    <property type="entry name" value="ALDEHYDE DEHYDROGENASE FAMILY 3 MEMBER A2"/>
    <property type="match status" value="1"/>
</dbReference>